<keyword evidence="3" id="KW-1185">Reference proteome</keyword>
<feature type="region of interest" description="Disordered" evidence="1">
    <location>
        <begin position="1"/>
        <end position="30"/>
    </location>
</feature>
<gene>
    <name evidence="2" type="ORF">NTJ_06362</name>
</gene>
<feature type="compositionally biased region" description="Basic and acidic residues" evidence="1">
    <location>
        <begin position="1"/>
        <end position="10"/>
    </location>
</feature>
<name>A0ABN7AMU2_9HEMI</name>
<evidence type="ECO:0000256" key="1">
    <source>
        <dbReference type="SAM" id="MobiDB-lite"/>
    </source>
</evidence>
<evidence type="ECO:0000313" key="2">
    <source>
        <dbReference type="EMBL" id="BES93553.1"/>
    </source>
</evidence>
<accession>A0ABN7AMU2</accession>
<protein>
    <submittedName>
        <fullName evidence="2">Uncharacterized protein</fullName>
    </submittedName>
</protein>
<organism evidence="2 3">
    <name type="scientific">Nesidiocoris tenuis</name>
    <dbReference type="NCBI Taxonomy" id="355587"/>
    <lineage>
        <taxon>Eukaryota</taxon>
        <taxon>Metazoa</taxon>
        <taxon>Ecdysozoa</taxon>
        <taxon>Arthropoda</taxon>
        <taxon>Hexapoda</taxon>
        <taxon>Insecta</taxon>
        <taxon>Pterygota</taxon>
        <taxon>Neoptera</taxon>
        <taxon>Paraneoptera</taxon>
        <taxon>Hemiptera</taxon>
        <taxon>Heteroptera</taxon>
        <taxon>Panheteroptera</taxon>
        <taxon>Cimicomorpha</taxon>
        <taxon>Miridae</taxon>
        <taxon>Dicyphina</taxon>
        <taxon>Nesidiocoris</taxon>
    </lineage>
</organism>
<evidence type="ECO:0000313" key="3">
    <source>
        <dbReference type="Proteomes" id="UP001307889"/>
    </source>
</evidence>
<sequence length="72" mass="7563">MRRVAAERGEQPLSAVGGSRSTMTTGGCVTGDRERYWSAAGGACETQDDSTVRIVRGGFRNANQSDPADIGD</sequence>
<dbReference type="Proteomes" id="UP001307889">
    <property type="component" value="Chromosome 4"/>
</dbReference>
<dbReference type="EMBL" id="AP028912">
    <property type="protein sequence ID" value="BES93553.1"/>
    <property type="molecule type" value="Genomic_DNA"/>
</dbReference>
<reference evidence="2 3" key="1">
    <citation type="submission" date="2023-09" db="EMBL/GenBank/DDBJ databases">
        <title>Nesidiocoris tenuis whole genome shotgun sequence.</title>
        <authorList>
            <person name="Shibata T."/>
            <person name="Shimoda M."/>
            <person name="Kobayashi T."/>
            <person name="Uehara T."/>
        </authorList>
    </citation>
    <scope>NUCLEOTIDE SEQUENCE [LARGE SCALE GENOMIC DNA]</scope>
    <source>
        <strain evidence="2 3">Japan</strain>
    </source>
</reference>
<proteinExistence type="predicted"/>